<gene>
    <name evidence="3" type="ORF">H4R20_003874</name>
</gene>
<dbReference type="Pfam" id="PF19189">
    <property type="entry name" value="Mtf2"/>
    <property type="match status" value="1"/>
</dbReference>
<feature type="compositionally biased region" description="Basic and acidic residues" evidence="1">
    <location>
        <begin position="34"/>
        <end position="43"/>
    </location>
</feature>
<dbReference type="InterPro" id="IPR043837">
    <property type="entry name" value="Mtf2-like_C"/>
</dbReference>
<accession>A0A9W8LS95</accession>
<dbReference type="AlphaFoldDB" id="A0A9W8LS95"/>
<feature type="compositionally biased region" description="Basic and acidic residues" evidence="1">
    <location>
        <begin position="291"/>
        <end position="303"/>
    </location>
</feature>
<feature type="region of interest" description="Disordered" evidence="1">
    <location>
        <begin position="162"/>
        <end position="184"/>
    </location>
</feature>
<keyword evidence="4" id="KW-1185">Reference proteome</keyword>
<feature type="region of interest" description="Disordered" evidence="1">
    <location>
        <begin position="30"/>
        <end position="61"/>
    </location>
</feature>
<feature type="domain" description="Mtf2-like C-terminal" evidence="2">
    <location>
        <begin position="305"/>
        <end position="437"/>
    </location>
</feature>
<dbReference type="Proteomes" id="UP001140094">
    <property type="component" value="Unassembled WGS sequence"/>
</dbReference>
<feature type="region of interest" description="Disordered" evidence="1">
    <location>
        <begin position="271"/>
        <end position="303"/>
    </location>
</feature>
<sequence>MYRLASYSSLHYLRRLDSRKLLHTCSLAHNSIGSRRDPDRDSIPEGASAAHSAEDGTNAKDDAVRSLESIFDLLDFPEKSSSAMSGSRQPPRERNSRDKKNVNWSRNADSEDVSFDDLLSTISQSGSRDGERNKQTPKARFDSYIEKSNDGLDDMFLSMDEESFRGSSGKRQRIPPSHNADPEDPMQEFERILADMADNETKAYKQSRPAPLFWDEDAINKEHGGTSSFIADLGPKSLFERGPRASAFSAGKLQGDENTISEIAARVQRISRKAQKSKDQRQSLEGGVNAESREQSKADRKLERNQLSKLTSCRSVVTLSEFVINDLFSRKASATKGLQKARPSAAVYTEVVKIAREYNAPSIALYVYNHCCTRLGLADRLRVLDGAMYSELLATVWQQQRDISTVLLLIRDIVMMGVSGGRELERQIGMISVDLRKDYNMEDIANHVLALKKKIASGRRINKAPKATDFH</sequence>
<dbReference type="GO" id="GO:0005739">
    <property type="term" value="C:mitochondrion"/>
    <property type="evidence" value="ECO:0007669"/>
    <property type="project" value="InterPro"/>
</dbReference>
<evidence type="ECO:0000313" key="3">
    <source>
        <dbReference type="EMBL" id="KAJ2800923.1"/>
    </source>
</evidence>
<name>A0A9W8LS95_9FUNG</name>
<dbReference type="OrthoDB" id="5540344at2759"/>
<feature type="region of interest" description="Disordered" evidence="1">
    <location>
        <begin position="122"/>
        <end position="145"/>
    </location>
</feature>
<feature type="compositionally biased region" description="Basic and acidic residues" evidence="1">
    <location>
        <begin position="90"/>
        <end position="101"/>
    </location>
</feature>
<proteinExistence type="predicted"/>
<dbReference type="EMBL" id="JANBUO010000901">
    <property type="protein sequence ID" value="KAJ2800923.1"/>
    <property type="molecule type" value="Genomic_DNA"/>
</dbReference>
<feature type="compositionally biased region" description="Polar residues" evidence="1">
    <location>
        <begin position="79"/>
        <end position="88"/>
    </location>
</feature>
<evidence type="ECO:0000259" key="2">
    <source>
        <dbReference type="Pfam" id="PF19189"/>
    </source>
</evidence>
<organism evidence="3 4">
    <name type="scientific">Coemansia guatemalensis</name>
    <dbReference type="NCBI Taxonomy" id="2761395"/>
    <lineage>
        <taxon>Eukaryota</taxon>
        <taxon>Fungi</taxon>
        <taxon>Fungi incertae sedis</taxon>
        <taxon>Zoopagomycota</taxon>
        <taxon>Kickxellomycotina</taxon>
        <taxon>Kickxellomycetes</taxon>
        <taxon>Kickxellales</taxon>
        <taxon>Kickxellaceae</taxon>
        <taxon>Coemansia</taxon>
    </lineage>
</organism>
<reference evidence="3" key="1">
    <citation type="submission" date="2022-07" db="EMBL/GenBank/DDBJ databases">
        <title>Phylogenomic reconstructions and comparative analyses of Kickxellomycotina fungi.</title>
        <authorList>
            <person name="Reynolds N.K."/>
            <person name="Stajich J.E."/>
            <person name="Barry K."/>
            <person name="Grigoriev I.V."/>
            <person name="Crous P."/>
            <person name="Smith M.E."/>
        </authorList>
    </citation>
    <scope>NUCLEOTIDE SEQUENCE</scope>
    <source>
        <strain evidence="3">NRRL 1565</strain>
    </source>
</reference>
<feature type="compositionally biased region" description="Basic and acidic residues" evidence="1">
    <location>
        <begin position="128"/>
        <end position="145"/>
    </location>
</feature>
<comment type="caution">
    <text evidence="3">The sequence shown here is derived from an EMBL/GenBank/DDBJ whole genome shotgun (WGS) entry which is preliminary data.</text>
</comment>
<protein>
    <recommendedName>
        <fullName evidence="2">Mtf2-like C-terminal domain-containing protein</fullName>
    </recommendedName>
</protein>
<evidence type="ECO:0000313" key="4">
    <source>
        <dbReference type="Proteomes" id="UP001140094"/>
    </source>
</evidence>
<feature type="region of interest" description="Disordered" evidence="1">
    <location>
        <begin position="78"/>
        <end position="108"/>
    </location>
</feature>
<evidence type="ECO:0000256" key="1">
    <source>
        <dbReference type="SAM" id="MobiDB-lite"/>
    </source>
</evidence>
<feature type="compositionally biased region" description="Basic and acidic residues" evidence="1">
    <location>
        <begin position="52"/>
        <end position="61"/>
    </location>
</feature>